<evidence type="ECO:0000256" key="1">
    <source>
        <dbReference type="SAM" id="SignalP"/>
    </source>
</evidence>
<organism evidence="2 3">
    <name type="scientific">Aspergillus pseudotamarii</name>
    <dbReference type="NCBI Taxonomy" id="132259"/>
    <lineage>
        <taxon>Eukaryota</taxon>
        <taxon>Fungi</taxon>
        <taxon>Dikarya</taxon>
        <taxon>Ascomycota</taxon>
        <taxon>Pezizomycotina</taxon>
        <taxon>Eurotiomycetes</taxon>
        <taxon>Eurotiomycetidae</taxon>
        <taxon>Eurotiales</taxon>
        <taxon>Aspergillaceae</taxon>
        <taxon>Aspergillus</taxon>
        <taxon>Aspergillus subgen. Circumdati</taxon>
    </lineage>
</organism>
<keyword evidence="1" id="KW-0732">Signal</keyword>
<gene>
    <name evidence="2" type="ORF">BDV38DRAFT_246634</name>
</gene>
<feature type="chain" id="PRO_5025056521" evidence="1">
    <location>
        <begin position="33"/>
        <end position="81"/>
    </location>
</feature>
<reference evidence="2 3" key="1">
    <citation type="submission" date="2019-04" db="EMBL/GenBank/DDBJ databases">
        <title>Friends and foes A comparative genomics study of 23 Aspergillus species from section Flavi.</title>
        <authorList>
            <consortium name="DOE Joint Genome Institute"/>
            <person name="Kjaerbolling I."/>
            <person name="Vesth T."/>
            <person name="Frisvad J.C."/>
            <person name="Nybo J.L."/>
            <person name="Theobald S."/>
            <person name="Kildgaard S."/>
            <person name="Isbrandt T."/>
            <person name="Kuo A."/>
            <person name="Sato A."/>
            <person name="Lyhne E.K."/>
            <person name="Kogle M.E."/>
            <person name="Wiebenga A."/>
            <person name="Kun R.S."/>
            <person name="Lubbers R.J."/>
            <person name="Makela M.R."/>
            <person name="Barry K."/>
            <person name="Chovatia M."/>
            <person name="Clum A."/>
            <person name="Daum C."/>
            <person name="Haridas S."/>
            <person name="He G."/>
            <person name="LaButti K."/>
            <person name="Lipzen A."/>
            <person name="Mondo S."/>
            <person name="Riley R."/>
            <person name="Salamov A."/>
            <person name="Simmons B.A."/>
            <person name="Magnuson J.K."/>
            <person name="Henrissat B."/>
            <person name="Mortensen U.H."/>
            <person name="Larsen T.O."/>
            <person name="Devries R.P."/>
            <person name="Grigoriev I.V."/>
            <person name="Machida M."/>
            <person name="Baker S.E."/>
            <person name="Andersen M.R."/>
        </authorList>
    </citation>
    <scope>NUCLEOTIDE SEQUENCE [LARGE SCALE GENOMIC DNA]</scope>
    <source>
        <strain evidence="2 3">CBS 117625</strain>
    </source>
</reference>
<protein>
    <submittedName>
        <fullName evidence="2">Uncharacterized protein</fullName>
    </submittedName>
</protein>
<dbReference type="EMBL" id="ML743576">
    <property type="protein sequence ID" value="KAE8137656.1"/>
    <property type="molecule type" value="Genomic_DNA"/>
</dbReference>
<evidence type="ECO:0000313" key="3">
    <source>
        <dbReference type="Proteomes" id="UP000325672"/>
    </source>
</evidence>
<name>A0A5N6SSJ7_ASPPS</name>
<sequence length="81" mass="9372">MEKCKGYQKKRRRPRWIFWLDLTFHLVHPSTGCLQFKGGKEIIHIIKAAKISNKRPKSHSSALFSSNMASSTAYRCKKPPL</sequence>
<accession>A0A5N6SSJ7</accession>
<proteinExistence type="predicted"/>
<evidence type="ECO:0000313" key="2">
    <source>
        <dbReference type="EMBL" id="KAE8137656.1"/>
    </source>
</evidence>
<keyword evidence="3" id="KW-1185">Reference proteome</keyword>
<dbReference type="Proteomes" id="UP000325672">
    <property type="component" value="Unassembled WGS sequence"/>
</dbReference>
<dbReference type="RefSeq" id="XP_031913719.1">
    <property type="nucleotide sequence ID" value="XM_032054571.1"/>
</dbReference>
<dbReference type="GeneID" id="43638781"/>
<dbReference type="AlphaFoldDB" id="A0A5N6SSJ7"/>
<feature type="signal peptide" evidence="1">
    <location>
        <begin position="1"/>
        <end position="32"/>
    </location>
</feature>